<dbReference type="GO" id="GO:0008803">
    <property type="term" value="F:bis(5'-nucleosyl)-tetraphosphatase (symmetrical) activity"/>
    <property type="evidence" value="ECO:0007669"/>
    <property type="project" value="TreeGrafter"/>
</dbReference>
<dbReference type="EMBL" id="CP036343">
    <property type="protein sequence ID" value="QDT90161.1"/>
    <property type="molecule type" value="Genomic_DNA"/>
</dbReference>
<accession>A0A517VAX4</accession>
<dbReference type="GO" id="GO:0004722">
    <property type="term" value="F:protein serine/threonine phosphatase activity"/>
    <property type="evidence" value="ECO:0007669"/>
    <property type="project" value="UniProtKB-EC"/>
</dbReference>
<dbReference type="AlphaFoldDB" id="A0A517VAX4"/>
<dbReference type="Proteomes" id="UP000316855">
    <property type="component" value="Chromosome"/>
</dbReference>
<keyword evidence="2" id="KW-0378">Hydrolase</keyword>
<reference evidence="2 3" key="1">
    <citation type="submission" date="2019-02" db="EMBL/GenBank/DDBJ databases">
        <title>Deep-cultivation of Planctomycetes and their phenomic and genomic characterization uncovers novel biology.</title>
        <authorList>
            <person name="Wiegand S."/>
            <person name="Jogler M."/>
            <person name="Boedeker C."/>
            <person name="Pinto D."/>
            <person name="Vollmers J."/>
            <person name="Rivas-Marin E."/>
            <person name="Kohn T."/>
            <person name="Peeters S.H."/>
            <person name="Heuer A."/>
            <person name="Rast P."/>
            <person name="Oberbeckmann S."/>
            <person name="Bunk B."/>
            <person name="Jeske O."/>
            <person name="Meyerdierks A."/>
            <person name="Storesund J.E."/>
            <person name="Kallscheuer N."/>
            <person name="Luecker S."/>
            <person name="Lage O.M."/>
            <person name="Pohl T."/>
            <person name="Merkel B.J."/>
            <person name="Hornburger P."/>
            <person name="Mueller R.-W."/>
            <person name="Bruemmer F."/>
            <person name="Labrenz M."/>
            <person name="Spormann A.M."/>
            <person name="Op den Camp H."/>
            <person name="Overmann J."/>
            <person name="Amann R."/>
            <person name="Jetten M.S.M."/>
            <person name="Mascher T."/>
            <person name="Medema M.H."/>
            <person name="Devos D.P."/>
            <person name="Kaster A.-K."/>
            <person name="Ovreas L."/>
            <person name="Rohde M."/>
            <person name="Galperin M.Y."/>
            <person name="Jogler C."/>
        </authorList>
    </citation>
    <scope>NUCLEOTIDE SEQUENCE [LARGE SCALE GENOMIC DNA]</scope>
    <source>
        <strain evidence="2 3">Pan161</strain>
    </source>
</reference>
<dbReference type="CDD" id="cd00144">
    <property type="entry name" value="MPP_PPP_family"/>
    <property type="match status" value="1"/>
</dbReference>
<name>A0A517VAX4_9PLAN</name>
<evidence type="ECO:0000313" key="3">
    <source>
        <dbReference type="Proteomes" id="UP000316855"/>
    </source>
</evidence>
<dbReference type="InterPro" id="IPR050126">
    <property type="entry name" value="Ap4A_hydrolase"/>
</dbReference>
<dbReference type="PANTHER" id="PTHR42850">
    <property type="entry name" value="METALLOPHOSPHOESTERASE"/>
    <property type="match status" value="1"/>
</dbReference>
<dbReference type="KEGG" id="gax:Pan161_18110"/>
<dbReference type="PANTHER" id="PTHR42850:SF4">
    <property type="entry name" value="ZINC-DEPENDENT ENDOPOLYPHOSPHATASE"/>
    <property type="match status" value="1"/>
</dbReference>
<dbReference type="SUPFAM" id="SSF56300">
    <property type="entry name" value="Metallo-dependent phosphatases"/>
    <property type="match status" value="1"/>
</dbReference>
<proteinExistence type="predicted"/>
<dbReference type="GO" id="GO:0005737">
    <property type="term" value="C:cytoplasm"/>
    <property type="evidence" value="ECO:0007669"/>
    <property type="project" value="TreeGrafter"/>
</dbReference>
<evidence type="ECO:0000313" key="2">
    <source>
        <dbReference type="EMBL" id="QDT90161.1"/>
    </source>
</evidence>
<keyword evidence="3" id="KW-1185">Reference proteome</keyword>
<dbReference type="EC" id="3.1.3.16" evidence="2"/>
<sequence>MGEGKQSGRLIAIGDIHGHNLALQALLEQIVPVEDDTIVILGDYINRGPDSCGVIETLLELHEQCQLIPILGNHEEMMLDSRDDCHAEQRWMYQGGKATLESYGDNAGIGQISQTHWRFLSECRPYYETENFIFTHANYCWYSALDQQPSSLLRWLSLKESEPRPHVSGKTVILGHTPGVIRDYGFCRCIDTGCGFGGQLTAMDVASNTSWQVTESGEVVASDHS</sequence>
<dbReference type="Gene3D" id="3.60.21.10">
    <property type="match status" value="1"/>
</dbReference>
<evidence type="ECO:0000259" key="1">
    <source>
        <dbReference type="Pfam" id="PF00149"/>
    </source>
</evidence>
<organism evidence="2 3">
    <name type="scientific">Gimesia algae</name>
    <dbReference type="NCBI Taxonomy" id="2527971"/>
    <lineage>
        <taxon>Bacteria</taxon>
        <taxon>Pseudomonadati</taxon>
        <taxon>Planctomycetota</taxon>
        <taxon>Planctomycetia</taxon>
        <taxon>Planctomycetales</taxon>
        <taxon>Planctomycetaceae</taxon>
        <taxon>Gimesia</taxon>
    </lineage>
</organism>
<dbReference type="GO" id="GO:0110154">
    <property type="term" value="P:RNA decapping"/>
    <property type="evidence" value="ECO:0007669"/>
    <property type="project" value="TreeGrafter"/>
</dbReference>
<dbReference type="InterPro" id="IPR004843">
    <property type="entry name" value="Calcineurin-like_PHP"/>
</dbReference>
<protein>
    <submittedName>
        <fullName evidence="2">Serine/threonine-protein phosphatase 1</fullName>
        <ecNumber evidence="2">3.1.3.16</ecNumber>
    </submittedName>
</protein>
<dbReference type="Pfam" id="PF00149">
    <property type="entry name" value="Metallophos"/>
    <property type="match status" value="1"/>
</dbReference>
<dbReference type="RefSeq" id="WP_197995779.1">
    <property type="nucleotide sequence ID" value="NZ_CP036343.1"/>
</dbReference>
<gene>
    <name evidence="2" type="primary">pphA_1</name>
    <name evidence="2" type="ORF">Pan161_18110</name>
</gene>
<feature type="domain" description="Calcineurin-like phosphoesterase" evidence="1">
    <location>
        <begin position="9"/>
        <end position="178"/>
    </location>
</feature>
<dbReference type="InterPro" id="IPR029052">
    <property type="entry name" value="Metallo-depent_PP-like"/>
</dbReference>